<dbReference type="Gene3D" id="3.40.50.720">
    <property type="entry name" value="NAD(P)-binding Rossmann-like Domain"/>
    <property type="match status" value="1"/>
</dbReference>
<dbReference type="GO" id="GO:0050661">
    <property type="term" value="F:NADP binding"/>
    <property type="evidence" value="ECO:0007669"/>
    <property type="project" value="UniProtKB-UniRule"/>
</dbReference>
<comment type="catalytic activity">
    <reaction evidence="9">
        <text>(S)-2,3,4,5-tetrahydrodipicolinate + NAD(+) + H2O = (2S,4S)-4-hydroxy-2,3,4,5-tetrahydrodipicolinate + NADH + H(+)</text>
        <dbReference type="Rhea" id="RHEA:35323"/>
        <dbReference type="ChEBI" id="CHEBI:15377"/>
        <dbReference type="ChEBI" id="CHEBI:15378"/>
        <dbReference type="ChEBI" id="CHEBI:16845"/>
        <dbReference type="ChEBI" id="CHEBI:57540"/>
        <dbReference type="ChEBI" id="CHEBI:57945"/>
        <dbReference type="ChEBI" id="CHEBI:67139"/>
        <dbReference type="EC" id="1.17.1.8"/>
    </reaction>
</comment>
<accession>A0A1G6IDQ4</accession>
<dbReference type="HAMAP" id="MF_00102">
    <property type="entry name" value="DapB"/>
    <property type="match status" value="1"/>
</dbReference>
<dbReference type="PROSITE" id="PS01298">
    <property type="entry name" value="DAPB"/>
    <property type="match status" value="1"/>
</dbReference>
<proteinExistence type="inferred from homology"/>
<evidence type="ECO:0000256" key="2">
    <source>
        <dbReference type="ARBA" id="ARBA00022490"/>
    </source>
</evidence>
<comment type="catalytic activity">
    <reaction evidence="9">
        <text>(S)-2,3,4,5-tetrahydrodipicolinate + NADP(+) + H2O = (2S,4S)-4-hydroxy-2,3,4,5-tetrahydrodipicolinate + NADPH + H(+)</text>
        <dbReference type="Rhea" id="RHEA:35331"/>
        <dbReference type="ChEBI" id="CHEBI:15377"/>
        <dbReference type="ChEBI" id="CHEBI:15378"/>
        <dbReference type="ChEBI" id="CHEBI:16845"/>
        <dbReference type="ChEBI" id="CHEBI:57783"/>
        <dbReference type="ChEBI" id="CHEBI:58349"/>
        <dbReference type="ChEBI" id="CHEBI:67139"/>
        <dbReference type="EC" id="1.17.1.8"/>
    </reaction>
</comment>
<comment type="subunit">
    <text evidence="9">Homotetramer.</text>
</comment>
<dbReference type="EC" id="1.17.1.8" evidence="9 10"/>
<dbReference type="Pfam" id="PF05173">
    <property type="entry name" value="DapB_C"/>
    <property type="match status" value="1"/>
</dbReference>
<dbReference type="InterPro" id="IPR022664">
    <property type="entry name" value="DapB_N_CS"/>
</dbReference>
<keyword evidence="2 9" id="KW-0963">Cytoplasm</keyword>
<sequence length="248" mass="26594">MTSSTQDHTYTVTLIGAGRMGTLIAQSLEADGGFEVIGTYDVDSADQLDGQAPAADLAIDFSNRAALPHTLAYVRRCGCALLSGTTGYDESELAQIRSLGEKSAVIHSANYSLGVAVLRRVTQEAARALADWDVEIVETHHNQKADAPSGTANLLLDAVDPTHKADIAYGREGMVGARPKGQIGMHSLRGGTVAGTHEVHFFGTDEELCLIHRATSRQIFVNGAVAAARRLMTREPGFYTFDQLMFED</sequence>
<dbReference type="AlphaFoldDB" id="A0A1G6IDQ4"/>
<dbReference type="Pfam" id="PF01113">
    <property type="entry name" value="DapB_N"/>
    <property type="match status" value="1"/>
</dbReference>
<evidence type="ECO:0000256" key="6">
    <source>
        <dbReference type="ARBA" id="ARBA00023002"/>
    </source>
</evidence>
<dbReference type="CDD" id="cd02274">
    <property type="entry name" value="DHDPR_N"/>
    <property type="match status" value="1"/>
</dbReference>
<evidence type="ECO:0000256" key="9">
    <source>
        <dbReference type="HAMAP-Rule" id="MF_00102"/>
    </source>
</evidence>
<comment type="function">
    <text evidence="9">Catalyzes the conversion of 4-hydroxy-tetrahydrodipicolinate (HTPA) to tetrahydrodipicolinate.</text>
</comment>
<dbReference type="Gene3D" id="3.30.360.10">
    <property type="entry name" value="Dihydrodipicolinate Reductase, domain 2"/>
    <property type="match status" value="1"/>
</dbReference>
<comment type="subcellular location">
    <subcellularLocation>
        <location evidence="9">Cytoplasm</location>
    </subcellularLocation>
</comment>
<gene>
    <name evidence="9" type="primary">dapB</name>
    <name evidence="13" type="ORF">SAMN04487824_102132</name>
</gene>
<dbReference type="InterPro" id="IPR000846">
    <property type="entry name" value="DapB_N"/>
</dbReference>
<name>A0A1G6IDQ4_9ACTN</name>
<evidence type="ECO:0000259" key="11">
    <source>
        <dbReference type="Pfam" id="PF01113"/>
    </source>
</evidence>
<dbReference type="GO" id="GO:0019877">
    <property type="term" value="P:diaminopimelate biosynthetic process"/>
    <property type="evidence" value="ECO:0007669"/>
    <property type="project" value="UniProtKB-UniRule"/>
</dbReference>
<keyword evidence="4 9" id="KW-0521">NADP</keyword>
<dbReference type="NCBIfam" id="TIGR00036">
    <property type="entry name" value="dapB"/>
    <property type="match status" value="1"/>
</dbReference>
<keyword evidence="6 9" id="KW-0560">Oxidoreductase</keyword>
<dbReference type="InterPro" id="IPR036291">
    <property type="entry name" value="NAD(P)-bd_dom_sf"/>
</dbReference>
<feature type="binding site" evidence="9">
    <location>
        <begin position="108"/>
        <end position="111"/>
    </location>
    <ligand>
        <name>NAD(+)</name>
        <dbReference type="ChEBI" id="CHEBI:57540"/>
    </ligand>
</feature>
<dbReference type="SUPFAM" id="SSF55347">
    <property type="entry name" value="Glyceraldehyde-3-phosphate dehydrogenase-like, C-terminal domain"/>
    <property type="match status" value="1"/>
</dbReference>
<feature type="binding site" evidence="9">
    <location>
        <position position="41"/>
    </location>
    <ligand>
        <name>NAD(+)</name>
        <dbReference type="ChEBI" id="CHEBI:57540"/>
    </ligand>
</feature>
<evidence type="ECO:0000256" key="3">
    <source>
        <dbReference type="ARBA" id="ARBA00022605"/>
    </source>
</evidence>
<dbReference type="STRING" id="604330.SAMN04489857_0305"/>
<dbReference type="GO" id="GO:0016726">
    <property type="term" value="F:oxidoreductase activity, acting on CH or CH2 groups, NAD or NADP as acceptor"/>
    <property type="evidence" value="ECO:0007669"/>
    <property type="project" value="UniProtKB-UniRule"/>
</dbReference>
<feature type="binding site" evidence="9">
    <location>
        <position position="141"/>
    </location>
    <ligand>
        <name>(S)-2,3,4,5-tetrahydrodipicolinate</name>
        <dbReference type="ChEBI" id="CHEBI:16845"/>
    </ligand>
</feature>
<evidence type="ECO:0000256" key="8">
    <source>
        <dbReference type="ARBA" id="ARBA00023154"/>
    </source>
</evidence>
<feature type="active site" description="Proton donor" evidence="9">
    <location>
        <position position="144"/>
    </location>
</feature>
<evidence type="ECO:0000256" key="4">
    <source>
        <dbReference type="ARBA" id="ARBA00022857"/>
    </source>
</evidence>
<dbReference type="GO" id="GO:0005829">
    <property type="term" value="C:cytosol"/>
    <property type="evidence" value="ECO:0007669"/>
    <property type="project" value="TreeGrafter"/>
</dbReference>
<dbReference type="PIRSF" id="PIRSF000161">
    <property type="entry name" value="DHPR"/>
    <property type="match status" value="1"/>
</dbReference>
<dbReference type="InterPro" id="IPR022663">
    <property type="entry name" value="DapB_C"/>
</dbReference>
<protein>
    <recommendedName>
        <fullName evidence="9 10">4-hydroxy-tetrahydrodipicolinate reductase</fullName>
        <shortName evidence="9">HTPA reductase</shortName>
        <ecNumber evidence="9 10">1.17.1.8</ecNumber>
    </recommendedName>
</protein>
<evidence type="ECO:0000256" key="5">
    <source>
        <dbReference type="ARBA" id="ARBA00022915"/>
    </source>
</evidence>
<reference evidence="14" key="1">
    <citation type="submission" date="2016-10" db="EMBL/GenBank/DDBJ databases">
        <authorList>
            <person name="Varghese N."/>
            <person name="Submissions S."/>
        </authorList>
    </citation>
    <scope>NUCLEOTIDE SEQUENCE [LARGE SCALE GENOMIC DNA]</scope>
    <source>
        <strain evidence="14">DSM 22619</strain>
    </source>
</reference>
<evidence type="ECO:0000259" key="12">
    <source>
        <dbReference type="Pfam" id="PF05173"/>
    </source>
</evidence>
<dbReference type="Proteomes" id="UP000198528">
    <property type="component" value="Unassembled WGS sequence"/>
</dbReference>
<organism evidence="13 14">
    <name type="scientific">Parafannyhessea umbonata</name>
    <dbReference type="NCBI Taxonomy" id="604330"/>
    <lineage>
        <taxon>Bacteria</taxon>
        <taxon>Bacillati</taxon>
        <taxon>Actinomycetota</taxon>
        <taxon>Coriobacteriia</taxon>
        <taxon>Coriobacteriales</taxon>
        <taxon>Atopobiaceae</taxon>
        <taxon>Parafannyhessea</taxon>
    </lineage>
</organism>
<comment type="similarity">
    <text evidence="1 9">Belongs to the DapB family.</text>
</comment>
<evidence type="ECO:0000256" key="7">
    <source>
        <dbReference type="ARBA" id="ARBA00023027"/>
    </source>
</evidence>
<dbReference type="InterPro" id="IPR023940">
    <property type="entry name" value="DHDPR_bac"/>
</dbReference>
<dbReference type="PANTHER" id="PTHR20836">
    <property type="entry name" value="DIHYDRODIPICOLINATE REDUCTASE"/>
    <property type="match status" value="1"/>
</dbReference>
<comment type="caution">
    <text evidence="9">Was originally thought to be a dihydrodipicolinate reductase (DHDPR), catalyzing the conversion of dihydrodipicolinate to tetrahydrodipicolinate. However, it was shown in E.coli that the substrate of the enzymatic reaction is not dihydrodipicolinate (DHDP) but in fact (2S,4S)-4-hydroxy-2,3,4,5-tetrahydrodipicolinic acid (HTPA), the product released by the DapA-catalyzed reaction.</text>
</comment>
<dbReference type="SUPFAM" id="SSF51735">
    <property type="entry name" value="NAD(P)-binding Rossmann-fold domains"/>
    <property type="match status" value="1"/>
</dbReference>
<dbReference type="UniPathway" id="UPA00034">
    <property type="reaction ID" value="UER00018"/>
</dbReference>
<dbReference type="EMBL" id="FMZL01000002">
    <property type="protein sequence ID" value="SDC04621.1"/>
    <property type="molecule type" value="Genomic_DNA"/>
</dbReference>
<feature type="active site" description="Proton donor/acceptor" evidence="9">
    <location>
        <position position="140"/>
    </location>
</feature>
<dbReference type="GO" id="GO:0051287">
    <property type="term" value="F:NAD binding"/>
    <property type="evidence" value="ECO:0007669"/>
    <property type="project" value="UniProtKB-UniRule"/>
</dbReference>
<evidence type="ECO:0000256" key="1">
    <source>
        <dbReference type="ARBA" id="ARBA00006642"/>
    </source>
</evidence>
<comment type="caution">
    <text evidence="9">Lacks conserved residue(s) required for the propagation of feature annotation.</text>
</comment>
<keyword evidence="5 9" id="KW-0220">Diaminopimelate biosynthesis</keyword>
<dbReference type="RefSeq" id="WP_229769577.1">
    <property type="nucleotide sequence ID" value="NZ_FMZL01000002.1"/>
</dbReference>
<dbReference type="GO" id="GO:0008839">
    <property type="term" value="F:4-hydroxy-tetrahydrodipicolinate reductase"/>
    <property type="evidence" value="ECO:0007669"/>
    <property type="project" value="UniProtKB-UniRule"/>
</dbReference>
<dbReference type="PANTHER" id="PTHR20836:SF7">
    <property type="entry name" value="4-HYDROXY-TETRAHYDRODIPICOLINATE REDUCTASE"/>
    <property type="match status" value="1"/>
</dbReference>
<evidence type="ECO:0000313" key="14">
    <source>
        <dbReference type="Proteomes" id="UP000198528"/>
    </source>
</evidence>
<keyword evidence="8 9" id="KW-0457">Lysine biosynthesis</keyword>
<keyword evidence="14" id="KW-1185">Reference proteome</keyword>
<evidence type="ECO:0000313" key="13">
    <source>
        <dbReference type="EMBL" id="SDC04621.1"/>
    </source>
</evidence>
<feature type="domain" description="Dihydrodipicolinate reductase N-terminal" evidence="11">
    <location>
        <begin position="12"/>
        <end position="111"/>
    </location>
</feature>
<comment type="pathway">
    <text evidence="9">Amino-acid biosynthesis; L-lysine biosynthesis via DAP pathway; (S)-tetrahydrodipicolinate from L-aspartate: step 4/4.</text>
</comment>
<feature type="binding site" evidence="9">
    <location>
        <begin position="84"/>
        <end position="86"/>
    </location>
    <ligand>
        <name>NAD(+)</name>
        <dbReference type="ChEBI" id="CHEBI:57540"/>
    </ligand>
</feature>
<keyword evidence="3 9" id="KW-0028">Amino-acid biosynthesis</keyword>
<feature type="binding site" evidence="9">
    <location>
        <begin position="150"/>
        <end position="151"/>
    </location>
    <ligand>
        <name>(S)-2,3,4,5-tetrahydrodipicolinate</name>
        <dbReference type="ChEBI" id="CHEBI:16845"/>
    </ligand>
</feature>
<evidence type="ECO:0000256" key="10">
    <source>
        <dbReference type="NCBIfam" id="TIGR00036"/>
    </source>
</evidence>
<keyword evidence="7 9" id="KW-0520">NAD</keyword>
<feature type="domain" description="Dihydrodipicolinate reductase C-terminal" evidence="12">
    <location>
        <begin position="114"/>
        <end position="244"/>
    </location>
</feature>
<dbReference type="GO" id="GO:0009089">
    <property type="term" value="P:lysine biosynthetic process via diaminopimelate"/>
    <property type="evidence" value="ECO:0007669"/>
    <property type="project" value="UniProtKB-UniRule"/>
</dbReference>